<proteinExistence type="predicted"/>
<organism evidence="1 2">
    <name type="scientific">Sorangium cellulosum</name>
    <name type="common">Polyangium cellulosum</name>
    <dbReference type="NCBI Taxonomy" id="56"/>
    <lineage>
        <taxon>Bacteria</taxon>
        <taxon>Pseudomonadati</taxon>
        <taxon>Myxococcota</taxon>
        <taxon>Polyangia</taxon>
        <taxon>Polyangiales</taxon>
        <taxon>Polyangiaceae</taxon>
        <taxon>Sorangium</taxon>
    </lineage>
</organism>
<gene>
    <name evidence="1" type="ORF">BE15_08535</name>
</gene>
<dbReference type="EMBL" id="JEMA01000683">
    <property type="protein sequence ID" value="KYF67116.1"/>
    <property type="molecule type" value="Genomic_DNA"/>
</dbReference>
<dbReference type="RefSeq" id="WP_061610084.1">
    <property type="nucleotide sequence ID" value="NZ_JEMA01000683.1"/>
</dbReference>
<name>A0A150QHA2_SORCE</name>
<accession>A0A150QHA2</accession>
<dbReference type="OrthoDB" id="5515197at2"/>
<dbReference type="Proteomes" id="UP000075260">
    <property type="component" value="Unassembled WGS sequence"/>
</dbReference>
<evidence type="ECO:0000313" key="2">
    <source>
        <dbReference type="Proteomes" id="UP000075260"/>
    </source>
</evidence>
<sequence length="141" mass="16014">MQKPALALHYRHRADSFYRAAQDLEILEAMEHAAAIGLLAVHGCIALADALVMAAEGERPRGDDHGQAARRLRDWCSAKEIDAGGIKHFEWLLGQKSHFSYDERYVDVQDLLKAKMKMDQFFKWAFQSFPEVATIEETDHA</sequence>
<comment type="caution">
    <text evidence="1">The sequence shown here is derived from an EMBL/GenBank/DDBJ whole genome shotgun (WGS) entry which is preliminary data.</text>
</comment>
<protein>
    <recommendedName>
        <fullName evidence="3">HEPN domain-containing protein</fullName>
    </recommendedName>
</protein>
<dbReference type="AlphaFoldDB" id="A0A150QHA2"/>
<evidence type="ECO:0008006" key="3">
    <source>
        <dbReference type="Google" id="ProtNLM"/>
    </source>
</evidence>
<reference evidence="1 2" key="1">
    <citation type="submission" date="2014-02" db="EMBL/GenBank/DDBJ databases">
        <title>The small core and large imbalanced accessory genome model reveals a collaborative survival strategy of Sorangium cellulosum strains in nature.</title>
        <authorList>
            <person name="Han K."/>
            <person name="Peng R."/>
            <person name="Blom J."/>
            <person name="Li Y.-Z."/>
        </authorList>
    </citation>
    <scope>NUCLEOTIDE SEQUENCE [LARGE SCALE GENOMIC DNA]</scope>
    <source>
        <strain evidence="1 2">So0008-312</strain>
    </source>
</reference>
<evidence type="ECO:0000313" key="1">
    <source>
        <dbReference type="EMBL" id="KYF67116.1"/>
    </source>
</evidence>